<sequence length="248" mass="26567">MAIVRCQHLTFTNIEAVIFDKDGTLANSESFLIKLGQMRSHLLNLEVPGIEASLLQMFGLVGDRLNPAGALAVGSRRENEIAAAAYVAATGRDWVQSLAIAQTTFKAADQYFQPKADYTAIYPDALPCLRSLKAIGVKAAILSSDSTANVQDFAQRYELEPYFDLLMGTESGLTKPDPRLLQQTCAALEVEPAATLVVGDSSADLVMARTAGAAGGIGATWGWAESFNLPDADVAIARWDEIEVLNAE</sequence>
<evidence type="ECO:0000313" key="1">
    <source>
        <dbReference type="EMBL" id="MEP0816460.1"/>
    </source>
</evidence>
<dbReference type="EMBL" id="JAMPKM010000002">
    <property type="protein sequence ID" value="MEP0816460.1"/>
    <property type="molecule type" value="Genomic_DNA"/>
</dbReference>
<dbReference type="Gene3D" id="3.40.50.1000">
    <property type="entry name" value="HAD superfamily/HAD-like"/>
    <property type="match status" value="1"/>
</dbReference>
<name>A0ABV0J3U5_9CYAN</name>
<protein>
    <submittedName>
        <fullName evidence="1">HAD-IA family hydrolase</fullName>
    </submittedName>
</protein>
<proteinExistence type="predicted"/>
<dbReference type="InterPro" id="IPR050155">
    <property type="entry name" value="HAD-like_hydrolase_sf"/>
</dbReference>
<dbReference type="Proteomes" id="UP001464891">
    <property type="component" value="Unassembled WGS sequence"/>
</dbReference>
<dbReference type="SFLD" id="SFLDG01129">
    <property type="entry name" value="C1.5:_HAD__Beta-PGM__Phosphata"/>
    <property type="match status" value="1"/>
</dbReference>
<dbReference type="InterPro" id="IPR023214">
    <property type="entry name" value="HAD_sf"/>
</dbReference>
<keyword evidence="1" id="KW-0378">Hydrolase</keyword>
<keyword evidence="2" id="KW-1185">Reference proteome</keyword>
<evidence type="ECO:0000313" key="2">
    <source>
        <dbReference type="Proteomes" id="UP001464891"/>
    </source>
</evidence>
<dbReference type="InterPro" id="IPR006439">
    <property type="entry name" value="HAD-SF_hydro_IA"/>
</dbReference>
<dbReference type="Gene3D" id="1.10.150.240">
    <property type="entry name" value="Putative phosphatase, domain 2"/>
    <property type="match status" value="1"/>
</dbReference>
<dbReference type="NCBIfam" id="TIGR01549">
    <property type="entry name" value="HAD-SF-IA-v1"/>
    <property type="match status" value="1"/>
</dbReference>
<comment type="caution">
    <text evidence="1">The sequence shown here is derived from an EMBL/GenBank/DDBJ whole genome shotgun (WGS) entry which is preliminary data.</text>
</comment>
<reference evidence="1 2" key="1">
    <citation type="submission" date="2022-04" db="EMBL/GenBank/DDBJ databases">
        <title>Positive selection, recombination, and allopatry shape intraspecific diversity of widespread and dominant cyanobacteria.</title>
        <authorList>
            <person name="Wei J."/>
            <person name="Shu W."/>
            <person name="Hu C."/>
        </authorList>
    </citation>
    <scope>NUCLEOTIDE SEQUENCE [LARGE SCALE GENOMIC DNA]</scope>
    <source>
        <strain evidence="1 2">GB2-A4</strain>
    </source>
</reference>
<dbReference type="InterPro" id="IPR023198">
    <property type="entry name" value="PGP-like_dom2"/>
</dbReference>
<dbReference type="NCBIfam" id="TIGR01509">
    <property type="entry name" value="HAD-SF-IA-v3"/>
    <property type="match status" value="1"/>
</dbReference>
<dbReference type="PANTHER" id="PTHR43434">
    <property type="entry name" value="PHOSPHOGLYCOLATE PHOSPHATASE"/>
    <property type="match status" value="1"/>
</dbReference>
<dbReference type="SFLD" id="SFLDS00003">
    <property type="entry name" value="Haloacid_Dehalogenase"/>
    <property type="match status" value="1"/>
</dbReference>
<dbReference type="Pfam" id="PF00702">
    <property type="entry name" value="Hydrolase"/>
    <property type="match status" value="1"/>
</dbReference>
<organism evidence="1 2">
    <name type="scientific">Trichocoleus desertorum GB2-A4</name>
    <dbReference type="NCBI Taxonomy" id="2933944"/>
    <lineage>
        <taxon>Bacteria</taxon>
        <taxon>Bacillati</taxon>
        <taxon>Cyanobacteriota</taxon>
        <taxon>Cyanophyceae</taxon>
        <taxon>Leptolyngbyales</taxon>
        <taxon>Trichocoleusaceae</taxon>
        <taxon>Trichocoleus</taxon>
    </lineage>
</organism>
<gene>
    <name evidence="1" type="ORF">NC998_05050</name>
</gene>
<dbReference type="InterPro" id="IPR036412">
    <property type="entry name" value="HAD-like_sf"/>
</dbReference>
<dbReference type="PANTHER" id="PTHR43434:SF1">
    <property type="entry name" value="PHOSPHOGLYCOLATE PHOSPHATASE"/>
    <property type="match status" value="1"/>
</dbReference>
<dbReference type="GO" id="GO:0016787">
    <property type="term" value="F:hydrolase activity"/>
    <property type="evidence" value="ECO:0007669"/>
    <property type="project" value="UniProtKB-KW"/>
</dbReference>
<accession>A0ABV0J3U5</accession>
<dbReference type="PRINTS" id="PR00413">
    <property type="entry name" value="HADHALOGNASE"/>
</dbReference>
<dbReference type="RefSeq" id="WP_190433825.1">
    <property type="nucleotide sequence ID" value="NZ_JAMPKM010000002.1"/>
</dbReference>
<dbReference type="SUPFAM" id="SSF56784">
    <property type="entry name" value="HAD-like"/>
    <property type="match status" value="1"/>
</dbReference>